<feature type="non-terminal residue" evidence="1">
    <location>
        <position position="39"/>
    </location>
</feature>
<dbReference type="EMBL" id="WKKZ01000939">
    <property type="protein sequence ID" value="MSE06455.1"/>
    <property type="molecule type" value="Genomic_DNA"/>
</dbReference>
<comment type="caution">
    <text evidence="1">The sequence shown here is derived from an EMBL/GenBank/DDBJ whole genome shotgun (WGS) entry which is preliminary data.</text>
</comment>
<reference evidence="1 2" key="1">
    <citation type="submission" date="2019-11" db="EMBL/GenBank/DDBJ databases">
        <title>Draft Genome Sequence of Plant Growth-Promoting Rhizosphere-Associated Bacteria.</title>
        <authorList>
            <person name="Vasilyev I.Y."/>
            <person name="Radchenko V."/>
            <person name="Ilnitskaya E.V."/>
        </authorList>
    </citation>
    <scope>NUCLEOTIDE SEQUENCE [LARGE SCALE GENOMIC DNA]</scope>
    <source>
        <strain evidence="1 2">VRA_1sq_f</strain>
    </source>
</reference>
<protein>
    <submittedName>
        <fullName evidence="1">RNA polymerase sigma factor RpoD</fullName>
    </submittedName>
</protein>
<dbReference type="Proteomes" id="UP000437575">
    <property type="component" value="Unassembled WGS sequence"/>
</dbReference>
<proteinExistence type="predicted"/>
<evidence type="ECO:0000313" key="2">
    <source>
        <dbReference type="Proteomes" id="UP000437575"/>
    </source>
</evidence>
<sequence length="39" mass="4619">MAKEILKNNPAFTKALRDLIREYKPQKQVNYKVLTDKLV</sequence>
<dbReference type="AlphaFoldDB" id="A0A6A8LQT9"/>
<gene>
    <name evidence="1" type="ORF">GKC34_12015</name>
</gene>
<accession>A0A6A8LQT9</accession>
<organism evidence="1 2">
    <name type="scientific">Ligilactobacillus salivarius</name>
    <dbReference type="NCBI Taxonomy" id="1624"/>
    <lineage>
        <taxon>Bacteria</taxon>
        <taxon>Bacillati</taxon>
        <taxon>Bacillota</taxon>
        <taxon>Bacilli</taxon>
        <taxon>Lactobacillales</taxon>
        <taxon>Lactobacillaceae</taxon>
        <taxon>Ligilactobacillus</taxon>
    </lineage>
</organism>
<evidence type="ECO:0000313" key="1">
    <source>
        <dbReference type="EMBL" id="MSE06455.1"/>
    </source>
</evidence>
<name>A0A6A8LQT9_9LACO</name>